<gene>
    <name evidence="1" type="ORF">CKY20_11115</name>
</gene>
<sequence length="314" mass="36655">MNQRQFHNIGNHNQLNTDFKTEVLALGLLNFYQEIDYLFLKRLGGTQRSFHKDIQSISLELFDGEENVLTIQTHKEGIYDYLPSGVFHSPTLGDFKGGVDNIVSEIRHQRKIEETARRLFEPFENEIFYLQLSILMQENQYDISDNATILVEILHELFPLLEKIEKKTARIFVFLLPFFHSVKGNKKWFEKCLSAFLRVPVNIRFLPNKVEDIQEVSDTLVLSQVHLGHSLVLSGSHWDGERNWAIDYGPIPYEDLAQYMPDAELRRLLEVLYDYCLPVAVKVEEFFITQRQSESFVLQDTVVNTNRLGYSTFI</sequence>
<proteinExistence type="predicted"/>
<evidence type="ECO:0000313" key="2">
    <source>
        <dbReference type="Proteomes" id="UP000265497"/>
    </source>
</evidence>
<dbReference type="Proteomes" id="UP000265497">
    <property type="component" value="Unassembled WGS sequence"/>
</dbReference>
<organism evidence="1 2">
    <name type="scientific">Capnocytophaga canis</name>
    <dbReference type="NCBI Taxonomy" id="1848903"/>
    <lineage>
        <taxon>Bacteria</taxon>
        <taxon>Pseudomonadati</taxon>
        <taxon>Bacteroidota</taxon>
        <taxon>Flavobacteriia</taxon>
        <taxon>Flavobacteriales</taxon>
        <taxon>Flavobacteriaceae</taxon>
        <taxon>Capnocytophaga</taxon>
    </lineage>
</organism>
<accession>A0A3A1YCW0</accession>
<comment type="caution">
    <text evidence="1">The sequence shown here is derived from an EMBL/GenBank/DDBJ whole genome shotgun (WGS) entry which is preliminary data.</text>
</comment>
<dbReference type="Pfam" id="PF06996">
    <property type="entry name" value="T6SS_TssG"/>
    <property type="match status" value="1"/>
</dbReference>
<evidence type="ECO:0008006" key="3">
    <source>
        <dbReference type="Google" id="ProtNLM"/>
    </source>
</evidence>
<protein>
    <recommendedName>
        <fullName evidence="3">Type VI secretion system baseplate subunit TssG</fullName>
    </recommendedName>
</protein>
<dbReference type="AlphaFoldDB" id="A0A3A1YCW0"/>
<dbReference type="RefSeq" id="WP_109861099.1">
    <property type="nucleotide sequence ID" value="NZ_CP171102.1"/>
</dbReference>
<name>A0A3A1YCW0_9FLAO</name>
<dbReference type="EMBL" id="NSDI01000019">
    <property type="protein sequence ID" value="RIY35206.1"/>
    <property type="molecule type" value="Genomic_DNA"/>
</dbReference>
<evidence type="ECO:0000313" key="1">
    <source>
        <dbReference type="EMBL" id="RIY35206.1"/>
    </source>
</evidence>
<reference evidence="1 2" key="1">
    <citation type="submission" date="2017-08" db="EMBL/GenBank/DDBJ databases">
        <title>Capnocytophaga canis 17-158 assembly.</title>
        <authorList>
            <person name="Gulvik C.A."/>
        </authorList>
    </citation>
    <scope>NUCLEOTIDE SEQUENCE [LARGE SCALE GENOMIC DNA]</scope>
    <source>
        <strain evidence="1 2">17-158</strain>
    </source>
</reference>
<dbReference type="InterPro" id="IPR010732">
    <property type="entry name" value="T6SS_TssG-like"/>
</dbReference>